<dbReference type="PROSITE" id="PS50896">
    <property type="entry name" value="LISH"/>
    <property type="match status" value="1"/>
</dbReference>
<keyword evidence="2" id="KW-0963">Cytoplasm</keyword>
<dbReference type="PROSITE" id="PS50897">
    <property type="entry name" value="CTLH"/>
    <property type="match status" value="1"/>
</dbReference>
<evidence type="ECO:0000256" key="6">
    <source>
        <dbReference type="PROSITE-ProRule" id="PRU00221"/>
    </source>
</evidence>
<name>A0A6F9DWZ5_9ASCI</name>
<dbReference type="InterPro" id="IPR006595">
    <property type="entry name" value="CTLH_C"/>
</dbReference>
<evidence type="ECO:0000259" key="8">
    <source>
        <dbReference type="PROSITE" id="PS50897"/>
    </source>
</evidence>
<evidence type="ECO:0000256" key="2">
    <source>
        <dbReference type="ARBA" id="ARBA00022490"/>
    </source>
</evidence>
<proteinExistence type="evidence at transcript level"/>
<dbReference type="GO" id="GO:0043161">
    <property type="term" value="P:proteasome-mediated ubiquitin-dependent protein catabolic process"/>
    <property type="evidence" value="ECO:0007669"/>
    <property type="project" value="TreeGrafter"/>
</dbReference>
<keyword evidence="4" id="KW-0677">Repeat</keyword>
<dbReference type="EMBL" id="LR791829">
    <property type="protein sequence ID" value="CAB3267691.1"/>
    <property type="molecule type" value="mRNA"/>
</dbReference>
<dbReference type="SUPFAM" id="SSF50978">
    <property type="entry name" value="WD40 repeat-like"/>
    <property type="match status" value="1"/>
</dbReference>
<feature type="compositionally biased region" description="Polar residues" evidence="7">
    <location>
        <begin position="27"/>
        <end position="41"/>
    </location>
</feature>
<evidence type="ECO:0000256" key="3">
    <source>
        <dbReference type="ARBA" id="ARBA00022574"/>
    </source>
</evidence>
<gene>
    <name evidence="9" type="primary">Wdr26</name>
</gene>
<dbReference type="GO" id="GO:0034657">
    <property type="term" value="C:GID complex"/>
    <property type="evidence" value="ECO:0007669"/>
    <property type="project" value="TreeGrafter"/>
</dbReference>
<dbReference type="PROSITE" id="PS00678">
    <property type="entry name" value="WD_REPEATS_1"/>
    <property type="match status" value="1"/>
</dbReference>
<feature type="repeat" description="WD" evidence="6">
    <location>
        <begin position="268"/>
        <end position="302"/>
    </location>
</feature>
<dbReference type="InterPro" id="IPR019775">
    <property type="entry name" value="WD40_repeat_CS"/>
</dbReference>
<feature type="repeat" description="WD" evidence="6">
    <location>
        <begin position="526"/>
        <end position="558"/>
    </location>
</feature>
<dbReference type="PROSITE" id="PS50082">
    <property type="entry name" value="WD_REPEATS_2"/>
    <property type="match status" value="3"/>
</dbReference>
<protein>
    <recommendedName>
        <fullName evidence="5">WD repeat-containing protein 26</fullName>
    </recommendedName>
</protein>
<comment type="subcellular location">
    <subcellularLocation>
        <location evidence="1">Cytoplasm</location>
    </subcellularLocation>
</comment>
<dbReference type="InterPro" id="IPR015943">
    <property type="entry name" value="WD40/YVTN_repeat-like_dom_sf"/>
</dbReference>
<evidence type="ECO:0000256" key="1">
    <source>
        <dbReference type="ARBA" id="ARBA00004496"/>
    </source>
</evidence>
<dbReference type="SMART" id="SM00668">
    <property type="entry name" value="CTLH"/>
    <property type="match status" value="1"/>
</dbReference>
<dbReference type="SMART" id="SM00320">
    <property type="entry name" value="WD40"/>
    <property type="match status" value="7"/>
</dbReference>
<evidence type="ECO:0000256" key="4">
    <source>
        <dbReference type="ARBA" id="ARBA00022737"/>
    </source>
</evidence>
<feature type="repeat" description="WD" evidence="6">
    <location>
        <begin position="314"/>
        <end position="345"/>
    </location>
</feature>
<dbReference type="PANTHER" id="PTHR22838">
    <property type="entry name" value="WD REPEAT PROTEIN 26-RELATED"/>
    <property type="match status" value="1"/>
</dbReference>
<evidence type="ECO:0000313" key="9">
    <source>
        <dbReference type="EMBL" id="CAB3267691.1"/>
    </source>
</evidence>
<organism evidence="9">
    <name type="scientific">Phallusia mammillata</name>
    <dbReference type="NCBI Taxonomy" id="59560"/>
    <lineage>
        <taxon>Eukaryota</taxon>
        <taxon>Metazoa</taxon>
        <taxon>Chordata</taxon>
        <taxon>Tunicata</taxon>
        <taxon>Ascidiacea</taxon>
        <taxon>Phlebobranchia</taxon>
        <taxon>Ascidiidae</taxon>
        <taxon>Phallusia</taxon>
    </lineage>
</organism>
<dbReference type="InterPro" id="IPR001680">
    <property type="entry name" value="WD40_rpt"/>
</dbReference>
<dbReference type="Pfam" id="PF00400">
    <property type="entry name" value="WD40"/>
    <property type="match status" value="4"/>
</dbReference>
<dbReference type="InterPro" id="IPR006594">
    <property type="entry name" value="LisH"/>
</dbReference>
<dbReference type="PANTHER" id="PTHR22838:SF0">
    <property type="entry name" value="WD REPEAT-CONTAINING PROTEIN 26"/>
    <property type="match status" value="1"/>
</dbReference>
<dbReference type="FunFam" id="2.130.10.10:FF:000087">
    <property type="entry name" value="WD repeat-containing protein 26 homolog"/>
    <property type="match status" value="1"/>
</dbReference>
<feature type="region of interest" description="Disordered" evidence="7">
    <location>
        <begin position="1"/>
        <end position="41"/>
    </location>
</feature>
<dbReference type="GO" id="GO:0005737">
    <property type="term" value="C:cytoplasm"/>
    <property type="evidence" value="ECO:0007669"/>
    <property type="project" value="UniProtKB-SubCell"/>
</dbReference>
<dbReference type="Gene3D" id="2.130.10.10">
    <property type="entry name" value="YVTN repeat-like/Quinoprotein amine dehydrogenase"/>
    <property type="match status" value="1"/>
</dbReference>
<dbReference type="AlphaFoldDB" id="A0A6F9DWZ5"/>
<sequence length="580" mass="64645">MQSHTSVLNGACPENGTSMSAKEKQSSSKPGSPMVSNGDCTAVSSSKAPVVHLSNTNKEIVRIVGQHLCSLGLQKASEVLMAEAGCKLEHAAASKFREQVMEGQWTKVEATLLEMKPLLKHQRHLQKMRFLVMEQKFLELLEEGKMLDALTCLRNQITPLRIFINRVHLLSGFLMISNAQDLQKAANWEGKGSKSRSKLLEKLQGYLPISVMMPPNRLQSLLSQALEYQQSKCLFHNSVEPLNITTHSLLIDHTCIRQNFPSVTQQILNEHFDEVWYCKFSHNGKMLATGSKDSSVIVWDVDPISHKVTHARTLSGHTYGVSYLAWSPDDVHIIACGTDEASELWLWNAQTGELRTKMSHSSEDSLSCCCWSTDGKKYITGGTKGQFYQCDMDGNIQDSWEGVRVHSVGCLPDNKTVLAADTQQRVRAYNFDDMSDYNVIKEDHPVMSFSISSDGRLILLNVATQGVHLWDVEDQILVRKFQGVVQGFYTIFSTFGGASDEYIASGSEDNKVYIWHQSQEKPIETLSGHIKTVNCVSWNKAIPGMLASVSDDCTIRIWGPQVTSQSDSDDEVESQQCTGL</sequence>
<dbReference type="PROSITE" id="PS50294">
    <property type="entry name" value="WD_REPEATS_REGION"/>
    <property type="match status" value="3"/>
</dbReference>
<feature type="domain" description="CTLH" evidence="8">
    <location>
        <begin position="89"/>
        <end position="148"/>
    </location>
</feature>
<dbReference type="InterPro" id="IPR020472">
    <property type="entry name" value="WD40_PAC1"/>
</dbReference>
<dbReference type="InterPro" id="IPR036322">
    <property type="entry name" value="WD40_repeat_dom_sf"/>
</dbReference>
<accession>A0A6F9DWZ5</accession>
<reference evidence="9" key="1">
    <citation type="submission" date="2020-04" db="EMBL/GenBank/DDBJ databases">
        <authorList>
            <person name="Neveu A P."/>
        </authorList>
    </citation>
    <scope>NUCLEOTIDE SEQUENCE</scope>
    <source>
        <tissue evidence="9">Whole embryo</tissue>
    </source>
</reference>
<dbReference type="InterPro" id="IPR051350">
    <property type="entry name" value="WD_repeat-ST_regulator"/>
</dbReference>
<dbReference type="PRINTS" id="PR00320">
    <property type="entry name" value="GPROTEINBRPT"/>
</dbReference>
<keyword evidence="3 6" id="KW-0853">WD repeat</keyword>
<evidence type="ECO:0000256" key="7">
    <source>
        <dbReference type="SAM" id="MobiDB-lite"/>
    </source>
</evidence>
<evidence type="ECO:0000256" key="5">
    <source>
        <dbReference type="ARBA" id="ARBA00040955"/>
    </source>
</evidence>